<organism evidence="12 13">
    <name type="scientific">Araneus ventricosus</name>
    <name type="common">Orbweaver spider</name>
    <name type="synonym">Epeira ventricosa</name>
    <dbReference type="NCBI Taxonomy" id="182803"/>
    <lineage>
        <taxon>Eukaryota</taxon>
        <taxon>Metazoa</taxon>
        <taxon>Ecdysozoa</taxon>
        <taxon>Arthropoda</taxon>
        <taxon>Chelicerata</taxon>
        <taxon>Arachnida</taxon>
        <taxon>Araneae</taxon>
        <taxon>Araneomorphae</taxon>
        <taxon>Entelegynae</taxon>
        <taxon>Araneoidea</taxon>
        <taxon>Araneidae</taxon>
        <taxon>Araneus</taxon>
    </lineage>
</organism>
<dbReference type="GO" id="GO:0006310">
    <property type="term" value="P:DNA recombination"/>
    <property type="evidence" value="ECO:0007669"/>
    <property type="project" value="UniProtKB-KW"/>
</dbReference>
<protein>
    <submittedName>
        <fullName evidence="12">Retrovirus-related Pol polyprotein from transposon TNT 1-94</fullName>
    </submittedName>
</protein>
<comment type="caution">
    <text evidence="12">The sequence shown here is derived from an EMBL/GenBank/DDBJ whole genome shotgun (WGS) entry which is preliminary data.</text>
</comment>
<keyword evidence="8" id="KW-0808">Transferase</keyword>
<keyword evidence="4" id="KW-0378">Hydrolase</keyword>
<dbReference type="GO" id="GO:0004519">
    <property type="term" value="F:endonuclease activity"/>
    <property type="evidence" value="ECO:0007669"/>
    <property type="project" value="UniProtKB-KW"/>
</dbReference>
<dbReference type="GO" id="GO:0046872">
    <property type="term" value="F:metal ion binding"/>
    <property type="evidence" value="ECO:0007669"/>
    <property type="project" value="UniProtKB-KW"/>
</dbReference>
<feature type="domain" description="Integrase catalytic" evidence="11">
    <location>
        <begin position="389"/>
        <end position="553"/>
    </location>
</feature>
<dbReference type="Pfam" id="PF14223">
    <property type="entry name" value="Retrotran_gag_2"/>
    <property type="match status" value="1"/>
</dbReference>
<dbReference type="GO" id="GO:0015074">
    <property type="term" value="P:DNA integration"/>
    <property type="evidence" value="ECO:0007669"/>
    <property type="project" value="UniProtKB-KW"/>
</dbReference>
<dbReference type="PANTHER" id="PTHR42648:SF11">
    <property type="entry name" value="TRANSPOSON TY4-P GAG-POL POLYPROTEIN"/>
    <property type="match status" value="1"/>
</dbReference>
<dbReference type="GO" id="GO:0003887">
    <property type="term" value="F:DNA-directed DNA polymerase activity"/>
    <property type="evidence" value="ECO:0007669"/>
    <property type="project" value="UniProtKB-KW"/>
</dbReference>
<evidence type="ECO:0000256" key="7">
    <source>
        <dbReference type="ARBA" id="ARBA00022918"/>
    </source>
</evidence>
<keyword evidence="13" id="KW-1185">Reference proteome</keyword>
<evidence type="ECO:0000256" key="8">
    <source>
        <dbReference type="ARBA" id="ARBA00022932"/>
    </source>
</evidence>
<evidence type="ECO:0000256" key="1">
    <source>
        <dbReference type="ARBA" id="ARBA00022722"/>
    </source>
</evidence>
<dbReference type="InterPro" id="IPR039537">
    <property type="entry name" value="Retrotran_Ty1/copia-like"/>
</dbReference>
<sequence>MIMASNITIEKLSKDNYDSWKLQIEAILVKNDHWNFVTGAELKPEVTGDADNATAVAKWISDDQKAKADIILSIHPSELSQIKNCKTSHELWTKLQNIYESKGPARKATLLKQLLFTKMSDSKNMNEHINEFFMLVDKLKEMEIANDLLTILLLYSIPESYENFRIAIESRDELPSPETLKIKLIEEANARRNKGIPTFHDSQRALYTEKKKFERYKQTESRQHDTDGKRNKNSNHKFKLKCNYCRIFGHKASICRKKQKNKNLMLNNKKPFKNNNAMIAETNESKQKVTANNFTVKFQRNHASVINSKNETVLIAKREKGRYYVTAIVESVSVVKEIEQWHQKFGHLNEKDLKKLQAQNMVYGMNFKPNDTLTDCKVCIQGKQTATPFSKEPKNRSSQLLSVIHSDLSGPMRVESIGRSFYFATFIDDCSRFVHVYFLRSKDEVKSAFLEFKAYIENKLNCKIKTLRTDQGLEYVGPNFDHYLVKNGIKRERTCAYTPQMNGIAERENRTLISMARCLLLQSGLPMKFWAEAINCAVYIRNRCPTRGLQDEN</sequence>
<keyword evidence="6" id="KW-0229">DNA integration</keyword>
<feature type="compositionally biased region" description="Basic and acidic residues" evidence="10">
    <location>
        <begin position="211"/>
        <end position="230"/>
    </location>
</feature>
<gene>
    <name evidence="12" type="primary">POLX_1783</name>
    <name evidence="12" type="ORF">AVEN_92431_1</name>
</gene>
<keyword evidence="8" id="KW-0548">Nucleotidyltransferase</keyword>
<evidence type="ECO:0000259" key="11">
    <source>
        <dbReference type="PROSITE" id="PS50994"/>
    </source>
</evidence>
<dbReference type="InterPro" id="IPR025724">
    <property type="entry name" value="GAG-pre-integrase_dom"/>
</dbReference>
<dbReference type="Proteomes" id="UP000499080">
    <property type="component" value="Unassembled WGS sequence"/>
</dbReference>
<evidence type="ECO:0000313" key="12">
    <source>
        <dbReference type="EMBL" id="GBL79196.1"/>
    </source>
</evidence>
<dbReference type="OrthoDB" id="7548346at2759"/>
<dbReference type="AlphaFoldDB" id="A0A4Y2AIX2"/>
<evidence type="ECO:0000256" key="5">
    <source>
        <dbReference type="ARBA" id="ARBA00022842"/>
    </source>
</evidence>
<dbReference type="Gene3D" id="3.30.420.10">
    <property type="entry name" value="Ribonuclease H-like superfamily/Ribonuclease H"/>
    <property type="match status" value="1"/>
</dbReference>
<dbReference type="GO" id="GO:0003964">
    <property type="term" value="F:RNA-directed DNA polymerase activity"/>
    <property type="evidence" value="ECO:0007669"/>
    <property type="project" value="UniProtKB-KW"/>
</dbReference>
<evidence type="ECO:0000256" key="2">
    <source>
        <dbReference type="ARBA" id="ARBA00022723"/>
    </source>
</evidence>
<feature type="region of interest" description="Disordered" evidence="10">
    <location>
        <begin position="211"/>
        <end position="234"/>
    </location>
</feature>
<dbReference type="GO" id="GO:0016787">
    <property type="term" value="F:hydrolase activity"/>
    <property type="evidence" value="ECO:0007669"/>
    <property type="project" value="UniProtKB-KW"/>
</dbReference>
<dbReference type="Pfam" id="PF13976">
    <property type="entry name" value="gag_pre-integrs"/>
    <property type="match status" value="1"/>
</dbReference>
<evidence type="ECO:0000256" key="6">
    <source>
        <dbReference type="ARBA" id="ARBA00022908"/>
    </source>
</evidence>
<evidence type="ECO:0000256" key="9">
    <source>
        <dbReference type="ARBA" id="ARBA00023172"/>
    </source>
</evidence>
<keyword evidence="8" id="KW-0239">DNA-directed DNA polymerase</keyword>
<dbReference type="InterPro" id="IPR001584">
    <property type="entry name" value="Integrase_cat-core"/>
</dbReference>
<evidence type="ECO:0000256" key="3">
    <source>
        <dbReference type="ARBA" id="ARBA00022759"/>
    </source>
</evidence>
<proteinExistence type="predicted"/>
<evidence type="ECO:0000313" key="13">
    <source>
        <dbReference type="Proteomes" id="UP000499080"/>
    </source>
</evidence>
<evidence type="ECO:0000256" key="4">
    <source>
        <dbReference type="ARBA" id="ARBA00022801"/>
    </source>
</evidence>
<keyword evidence="2" id="KW-0479">Metal-binding</keyword>
<accession>A0A4Y2AIX2</accession>
<keyword evidence="7" id="KW-0695">RNA-directed DNA polymerase</keyword>
<dbReference type="SUPFAM" id="SSF53098">
    <property type="entry name" value="Ribonuclease H-like"/>
    <property type="match status" value="1"/>
</dbReference>
<keyword evidence="9" id="KW-0233">DNA recombination</keyword>
<keyword evidence="1" id="KW-0540">Nuclease</keyword>
<dbReference type="InterPro" id="IPR012337">
    <property type="entry name" value="RNaseH-like_sf"/>
</dbReference>
<dbReference type="GO" id="GO:0003676">
    <property type="term" value="F:nucleic acid binding"/>
    <property type="evidence" value="ECO:0007669"/>
    <property type="project" value="InterPro"/>
</dbReference>
<dbReference type="InterPro" id="IPR036397">
    <property type="entry name" value="RNaseH_sf"/>
</dbReference>
<dbReference type="PROSITE" id="PS50994">
    <property type="entry name" value="INTEGRASE"/>
    <property type="match status" value="1"/>
</dbReference>
<dbReference type="Pfam" id="PF00665">
    <property type="entry name" value="rve"/>
    <property type="match status" value="1"/>
</dbReference>
<dbReference type="EMBL" id="BGPR01000018">
    <property type="protein sequence ID" value="GBL79196.1"/>
    <property type="molecule type" value="Genomic_DNA"/>
</dbReference>
<keyword evidence="5" id="KW-0460">Magnesium</keyword>
<name>A0A4Y2AIX2_ARAVE</name>
<keyword evidence="3" id="KW-0255">Endonuclease</keyword>
<reference evidence="12 13" key="1">
    <citation type="journal article" date="2019" name="Sci. Rep.">
        <title>Orb-weaving spider Araneus ventricosus genome elucidates the spidroin gene catalogue.</title>
        <authorList>
            <person name="Kono N."/>
            <person name="Nakamura H."/>
            <person name="Ohtoshi R."/>
            <person name="Moran D.A.P."/>
            <person name="Shinohara A."/>
            <person name="Yoshida Y."/>
            <person name="Fujiwara M."/>
            <person name="Mori M."/>
            <person name="Tomita M."/>
            <person name="Arakawa K."/>
        </authorList>
    </citation>
    <scope>NUCLEOTIDE SEQUENCE [LARGE SCALE GENOMIC DNA]</scope>
</reference>
<dbReference type="PANTHER" id="PTHR42648">
    <property type="entry name" value="TRANSPOSASE, PUTATIVE-RELATED"/>
    <property type="match status" value="1"/>
</dbReference>
<evidence type="ECO:0000256" key="10">
    <source>
        <dbReference type="SAM" id="MobiDB-lite"/>
    </source>
</evidence>